<dbReference type="Proteomes" id="UP000076761">
    <property type="component" value="Unassembled WGS sequence"/>
</dbReference>
<proteinExistence type="predicted"/>
<accession>A0A165M5Z6</accession>
<protein>
    <submittedName>
        <fullName evidence="1">Uncharacterized protein</fullName>
    </submittedName>
</protein>
<reference evidence="1 2" key="1">
    <citation type="journal article" date="2016" name="Mol. Biol. Evol.">
        <title>Comparative Genomics of Early-Diverging Mushroom-Forming Fungi Provides Insights into the Origins of Lignocellulose Decay Capabilities.</title>
        <authorList>
            <person name="Nagy L.G."/>
            <person name="Riley R."/>
            <person name="Tritt A."/>
            <person name="Adam C."/>
            <person name="Daum C."/>
            <person name="Floudas D."/>
            <person name="Sun H."/>
            <person name="Yadav J.S."/>
            <person name="Pangilinan J."/>
            <person name="Larsson K.H."/>
            <person name="Matsuura K."/>
            <person name="Barry K."/>
            <person name="Labutti K."/>
            <person name="Kuo R."/>
            <person name="Ohm R.A."/>
            <person name="Bhattacharya S.S."/>
            <person name="Shirouzu T."/>
            <person name="Yoshinaga Y."/>
            <person name="Martin F.M."/>
            <person name="Grigoriev I.V."/>
            <person name="Hibbett D.S."/>
        </authorList>
    </citation>
    <scope>NUCLEOTIDE SEQUENCE [LARGE SCALE GENOMIC DNA]</scope>
    <source>
        <strain evidence="1 2">HHB14362 ss-1</strain>
    </source>
</reference>
<dbReference type="EMBL" id="KV425755">
    <property type="protein sequence ID" value="KZT17943.1"/>
    <property type="molecule type" value="Genomic_DNA"/>
</dbReference>
<feature type="non-terminal residue" evidence="1">
    <location>
        <position position="116"/>
    </location>
</feature>
<dbReference type="AlphaFoldDB" id="A0A165M5Z6"/>
<sequence length="116" mass="12869">NQATLVALNRAICIALHLEDPATPNSLATRRTLNQLKSPILDKRLDFILSSLQPLLALLLRTLHRLPESPRLTGMLLALECSLDNRLKGVVQSILPRPILDSLTSKDKVHPSRHST</sequence>
<name>A0A165M5Z6_9AGAM</name>
<keyword evidence="2" id="KW-1185">Reference proteome</keyword>
<evidence type="ECO:0000313" key="1">
    <source>
        <dbReference type="EMBL" id="KZT17943.1"/>
    </source>
</evidence>
<feature type="non-terminal residue" evidence="1">
    <location>
        <position position="1"/>
    </location>
</feature>
<organism evidence="1 2">
    <name type="scientific">Neolentinus lepideus HHB14362 ss-1</name>
    <dbReference type="NCBI Taxonomy" id="1314782"/>
    <lineage>
        <taxon>Eukaryota</taxon>
        <taxon>Fungi</taxon>
        <taxon>Dikarya</taxon>
        <taxon>Basidiomycota</taxon>
        <taxon>Agaricomycotina</taxon>
        <taxon>Agaricomycetes</taxon>
        <taxon>Gloeophyllales</taxon>
        <taxon>Gloeophyllaceae</taxon>
        <taxon>Neolentinus</taxon>
    </lineage>
</organism>
<evidence type="ECO:0000313" key="2">
    <source>
        <dbReference type="Proteomes" id="UP000076761"/>
    </source>
</evidence>
<gene>
    <name evidence="1" type="ORF">NEOLEDRAFT_1202366</name>
</gene>
<dbReference type="InParanoid" id="A0A165M5Z6"/>